<organism evidence="1">
    <name type="scientific">marine sediment metagenome</name>
    <dbReference type="NCBI Taxonomy" id="412755"/>
    <lineage>
        <taxon>unclassified sequences</taxon>
        <taxon>metagenomes</taxon>
        <taxon>ecological metagenomes</taxon>
    </lineage>
</organism>
<comment type="caution">
    <text evidence="1">The sequence shown here is derived from an EMBL/GenBank/DDBJ whole genome shotgun (WGS) entry which is preliminary data.</text>
</comment>
<proteinExistence type="predicted"/>
<dbReference type="EMBL" id="LAZR01012478">
    <property type="protein sequence ID" value="KKM26615.1"/>
    <property type="molecule type" value="Genomic_DNA"/>
</dbReference>
<accession>A0A0F9LGH7</accession>
<sequence length="182" mass="21256">MIYLKQLKSVLIHKWHVFQAGKLTGVPLWRLIIHDWSKFTPTELFGYADNAGGSTDKERWAKAWLHHFHLNPHHSEHHILSWCGNLEFYDEIGQGIAPFVTLRPMPETYVREMIADMMATSKRVIGSYDIAHWLNQNGPKMHLHDETIALIDKVMKEIGYATYTDNCDWTWIWPEITAETTI</sequence>
<protein>
    <submittedName>
        <fullName evidence="1">Uncharacterized protein</fullName>
    </submittedName>
</protein>
<dbReference type="InterPro" id="IPR043721">
    <property type="entry name" value="DUF5662"/>
</dbReference>
<dbReference type="AlphaFoldDB" id="A0A0F9LGH7"/>
<dbReference type="Pfam" id="PF18907">
    <property type="entry name" value="DUF5662"/>
    <property type="match status" value="1"/>
</dbReference>
<name>A0A0F9LGH7_9ZZZZ</name>
<evidence type="ECO:0000313" key="1">
    <source>
        <dbReference type="EMBL" id="KKM26615.1"/>
    </source>
</evidence>
<gene>
    <name evidence="1" type="ORF">LCGC14_1582990</name>
</gene>
<reference evidence="1" key="1">
    <citation type="journal article" date="2015" name="Nature">
        <title>Complex archaea that bridge the gap between prokaryotes and eukaryotes.</title>
        <authorList>
            <person name="Spang A."/>
            <person name="Saw J.H."/>
            <person name="Jorgensen S.L."/>
            <person name="Zaremba-Niedzwiedzka K."/>
            <person name="Martijn J."/>
            <person name="Lind A.E."/>
            <person name="van Eijk R."/>
            <person name="Schleper C."/>
            <person name="Guy L."/>
            <person name="Ettema T.J."/>
        </authorList>
    </citation>
    <scope>NUCLEOTIDE SEQUENCE</scope>
</reference>